<dbReference type="GO" id="GO:0016301">
    <property type="term" value="F:kinase activity"/>
    <property type="evidence" value="ECO:0007669"/>
    <property type="project" value="UniProtKB-KW"/>
</dbReference>
<evidence type="ECO:0000313" key="3">
    <source>
        <dbReference type="Proteomes" id="UP000230821"/>
    </source>
</evidence>
<protein>
    <submittedName>
        <fullName evidence="2">Ribokinase</fullName>
    </submittedName>
</protein>
<evidence type="ECO:0000313" key="2">
    <source>
        <dbReference type="EMBL" id="PIE34886.1"/>
    </source>
</evidence>
<dbReference type="EMBL" id="PDSK01000072">
    <property type="protein sequence ID" value="PIE34886.1"/>
    <property type="molecule type" value="Genomic_DNA"/>
</dbReference>
<proteinExistence type="predicted"/>
<dbReference type="InterPro" id="IPR011611">
    <property type="entry name" value="PfkB_dom"/>
</dbReference>
<dbReference type="SUPFAM" id="SSF53613">
    <property type="entry name" value="Ribokinase-like"/>
    <property type="match status" value="1"/>
</dbReference>
<accession>A0A2G6KGT9</accession>
<keyword evidence="2" id="KW-0808">Transferase</keyword>
<dbReference type="InterPro" id="IPR029056">
    <property type="entry name" value="Ribokinase-like"/>
</dbReference>
<reference evidence="2 3" key="1">
    <citation type="submission" date="2017-10" db="EMBL/GenBank/DDBJ databases">
        <title>Novel microbial diversity and functional potential in the marine mammal oral microbiome.</title>
        <authorList>
            <person name="Dudek N.K."/>
            <person name="Sun C.L."/>
            <person name="Burstein D."/>
            <person name="Kantor R.S."/>
            <person name="Aliaga Goltsman D.S."/>
            <person name="Bik E.M."/>
            <person name="Thomas B.C."/>
            <person name="Banfield J.F."/>
            <person name="Relman D.A."/>
        </authorList>
    </citation>
    <scope>NUCLEOTIDE SEQUENCE [LARGE SCALE GENOMIC DNA]</scope>
    <source>
        <strain evidence="2">DOLJORAL78_47_16</strain>
    </source>
</reference>
<dbReference type="Gene3D" id="3.40.1190.20">
    <property type="match status" value="1"/>
</dbReference>
<feature type="domain" description="Carbohydrate kinase PfkB" evidence="1">
    <location>
        <begin position="19"/>
        <end position="280"/>
    </location>
</feature>
<organism evidence="2 3">
    <name type="scientific">candidate division KSB3 bacterium</name>
    <dbReference type="NCBI Taxonomy" id="2044937"/>
    <lineage>
        <taxon>Bacteria</taxon>
        <taxon>candidate division KSB3</taxon>
    </lineage>
</organism>
<dbReference type="AlphaFoldDB" id="A0A2G6KGT9"/>
<comment type="caution">
    <text evidence="2">The sequence shown here is derived from an EMBL/GenBank/DDBJ whole genome shotgun (WGS) entry which is preliminary data.</text>
</comment>
<gene>
    <name evidence="2" type="ORF">CSA56_06410</name>
</gene>
<evidence type="ECO:0000259" key="1">
    <source>
        <dbReference type="Pfam" id="PF00294"/>
    </source>
</evidence>
<name>A0A2G6KGT9_9BACT</name>
<keyword evidence="2" id="KW-0418">Kinase</keyword>
<sequence>MRDDVMKKYDLVAIGAISKDRNVVMGNEEVRYGGGSYCAAFASINSGFATAVITKLAREDLQSLHPFQDAGIDVYSASSSQTTSIKNVYTTPDLDRRTCHKLAMADPFCVEDIPNDIDVGVYQIAALIAGEVPLEVLKHLAEKGKVGLDAQGFVRKAVGSDLISEDWPEKQEAFQYIDFLKTDAAEAEILTGEADRNKAIRMLADMGAKEIILTHSSEVTAYASGQIYHAEFKPQNLSGRTGRGDTCFATYLTQRLRKGPRESLNYAAALTSIKMETPGPFEGDIADVEALLATYS</sequence>
<dbReference type="Pfam" id="PF00294">
    <property type="entry name" value="PfkB"/>
    <property type="match status" value="1"/>
</dbReference>
<dbReference type="Proteomes" id="UP000230821">
    <property type="component" value="Unassembled WGS sequence"/>
</dbReference>